<dbReference type="EMBL" id="BIFT01000001">
    <property type="protein sequence ID" value="GCE27522.1"/>
    <property type="molecule type" value="Genomic_DNA"/>
</dbReference>
<accession>A0A402B883</accession>
<dbReference type="Proteomes" id="UP000287171">
    <property type="component" value="Unassembled WGS sequence"/>
</dbReference>
<dbReference type="AlphaFoldDB" id="A0A402B883"/>
<comment type="caution">
    <text evidence="1">The sequence shown here is derived from an EMBL/GenBank/DDBJ whole genome shotgun (WGS) entry which is preliminary data.</text>
</comment>
<dbReference type="OrthoDB" id="581550at2"/>
<proteinExistence type="predicted"/>
<evidence type="ECO:0000313" key="2">
    <source>
        <dbReference type="Proteomes" id="UP000287171"/>
    </source>
</evidence>
<evidence type="ECO:0008006" key="3">
    <source>
        <dbReference type="Google" id="ProtNLM"/>
    </source>
</evidence>
<protein>
    <recommendedName>
        <fullName evidence="3">HNH nuclease domain-containing protein</fullName>
    </recommendedName>
</protein>
<gene>
    <name evidence="1" type="ORF">KDA_30060</name>
</gene>
<evidence type="ECO:0000313" key="1">
    <source>
        <dbReference type="EMBL" id="GCE27522.1"/>
    </source>
</evidence>
<organism evidence="1 2">
    <name type="scientific">Dictyobacter alpinus</name>
    <dbReference type="NCBI Taxonomy" id="2014873"/>
    <lineage>
        <taxon>Bacteria</taxon>
        <taxon>Bacillati</taxon>
        <taxon>Chloroflexota</taxon>
        <taxon>Ktedonobacteria</taxon>
        <taxon>Ktedonobacterales</taxon>
        <taxon>Dictyobacteraceae</taxon>
        <taxon>Dictyobacter</taxon>
    </lineage>
</organism>
<dbReference type="RefSeq" id="WP_126627859.1">
    <property type="nucleotide sequence ID" value="NZ_BIFT01000001.1"/>
</dbReference>
<reference evidence="2" key="1">
    <citation type="submission" date="2018-12" db="EMBL/GenBank/DDBJ databases">
        <title>Tengunoibacter tsumagoiensis gen. nov., sp. nov., Dictyobacter kobayashii sp. nov., D. alpinus sp. nov., and D. joshuensis sp. nov. and description of Dictyobacteraceae fam. nov. within the order Ktedonobacterales isolated from Tengu-no-mugimeshi.</title>
        <authorList>
            <person name="Wang C.M."/>
            <person name="Zheng Y."/>
            <person name="Sakai Y."/>
            <person name="Toyoda A."/>
            <person name="Minakuchi Y."/>
            <person name="Abe K."/>
            <person name="Yokota A."/>
            <person name="Yabe S."/>
        </authorList>
    </citation>
    <scope>NUCLEOTIDE SEQUENCE [LARGE SCALE GENOMIC DNA]</scope>
    <source>
        <strain evidence="2">Uno16</strain>
    </source>
</reference>
<keyword evidence="2" id="KW-1185">Reference proteome</keyword>
<sequence>MPWKDKKKYHTEEYREYMRNYQRGWHQKKKESRLIKIYERKEELWKFYTQLKEQISCNQCGENHPATLQFHHLEPQKKDFNLSNAVRQGYSIETIKNEIAKCVVLCANCHAKEHYKLALQKKSTFKEGLTVQFQELEQVLYSNEISENN</sequence>
<name>A0A402B883_9CHLR</name>